<keyword evidence="9" id="KW-1185">Reference proteome</keyword>
<keyword evidence="2 5" id="KW-0545">Nucleotide biosynthesis</keyword>
<feature type="binding site" evidence="5">
    <location>
        <position position="174"/>
    </location>
    <ligand>
        <name>ATP</name>
        <dbReference type="ChEBI" id="CHEBI:30616"/>
    </ligand>
</feature>
<dbReference type="InterPro" id="IPR000850">
    <property type="entry name" value="Adenylat/UMP-CMP_kin"/>
</dbReference>
<keyword evidence="4 5" id="KW-0418">Kinase</keyword>
<dbReference type="EMBL" id="CP102294">
    <property type="protein sequence ID" value="UWN57749.1"/>
    <property type="molecule type" value="Genomic_DNA"/>
</dbReference>
<dbReference type="Proteomes" id="UP001059295">
    <property type="component" value="Chromosome"/>
</dbReference>
<comment type="similarity">
    <text evidence="5 6">Belongs to the adenylate kinase family.</text>
</comment>
<evidence type="ECO:0000256" key="5">
    <source>
        <dbReference type="HAMAP-Rule" id="MF_00235"/>
    </source>
</evidence>
<feature type="region of interest" description="NMP" evidence="5">
    <location>
        <begin position="31"/>
        <end position="60"/>
    </location>
</feature>
<feature type="binding site" evidence="5">
    <location>
        <position position="146"/>
    </location>
    <ligand>
        <name>AMP</name>
        <dbReference type="ChEBI" id="CHEBI:456215"/>
    </ligand>
</feature>
<feature type="binding site" evidence="5">
    <location>
        <position position="93"/>
    </location>
    <ligand>
        <name>AMP</name>
        <dbReference type="ChEBI" id="CHEBI:456215"/>
    </ligand>
</feature>
<comment type="subcellular location">
    <subcellularLocation>
        <location evidence="5 7">Cytoplasm</location>
    </subcellularLocation>
</comment>
<dbReference type="NCBIfam" id="NF011100">
    <property type="entry name" value="PRK14527.1"/>
    <property type="match status" value="1"/>
</dbReference>
<comment type="function">
    <text evidence="5">Catalyzes the reversible transfer of the terminal phosphate group between ATP and AMP. Plays an important role in cellular energy homeostasis and in adenine nucleotide metabolism.</text>
</comment>
<dbReference type="Gene3D" id="3.40.50.300">
    <property type="entry name" value="P-loop containing nucleotide triphosphate hydrolases"/>
    <property type="match status" value="1"/>
</dbReference>
<feature type="binding site" evidence="5">
    <location>
        <position position="37"/>
    </location>
    <ligand>
        <name>AMP</name>
        <dbReference type="ChEBI" id="CHEBI:456215"/>
    </ligand>
</feature>
<gene>
    <name evidence="5" type="primary">adk</name>
    <name evidence="8" type="ORF">NQ491_02935</name>
</gene>
<dbReference type="GO" id="GO:0004017">
    <property type="term" value="F:AMP kinase activity"/>
    <property type="evidence" value="ECO:0007669"/>
    <property type="project" value="UniProtKB-EC"/>
</dbReference>
<feature type="binding site" evidence="5">
    <location>
        <position position="134"/>
    </location>
    <ligand>
        <name>AMP</name>
        <dbReference type="ChEBI" id="CHEBI:456215"/>
    </ligand>
</feature>
<dbReference type="PANTHER" id="PTHR23359">
    <property type="entry name" value="NUCLEOTIDE KINASE"/>
    <property type="match status" value="1"/>
</dbReference>
<keyword evidence="5 7" id="KW-0067">ATP-binding</keyword>
<dbReference type="NCBIfam" id="NF001381">
    <property type="entry name" value="PRK00279.1-3"/>
    <property type="match status" value="1"/>
</dbReference>
<comment type="catalytic activity">
    <reaction evidence="5 7">
        <text>AMP + ATP = 2 ADP</text>
        <dbReference type="Rhea" id="RHEA:12973"/>
        <dbReference type="ChEBI" id="CHEBI:30616"/>
        <dbReference type="ChEBI" id="CHEBI:456215"/>
        <dbReference type="ChEBI" id="CHEBI:456216"/>
        <dbReference type="EC" id="2.7.4.3"/>
    </reaction>
</comment>
<dbReference type="NCBIfam" id="NF011104">
    <property type="entry name" value="PRK14531.1"/>
    <property type="match status" value="1"/>
</dbReference>
<evidence type="ECO:0000256" key="7">
    <source>
        <dbReference type="RuleBase" id="RU003331"/>
    </source>
</evidence>
<evidence type="ECO:0000256" key="2">
    <source>
        <dbReference type="ARBA" id="ARBA00022727"/>
    </source>
</evidence>
<dbReference type="EC" id="2.7.4.3" evidence="5 7"/>
<comment type="caution">
    <text evidence="5">Lacks conserved residue(s) required for the propagation of feature annotation.</text>
</comment>
<dbReference type="NCBIfam" id="NF011105">
    <property type="entry name" value="PRK14532.1"/>
    <property type="match status" value="1"/>
</dbReference>
<keyword evidence="1 5" id="KW-0808">Transferase</keyword>
<comment type="pathway">
    <text evidence="5">Purine metabolism; AMP biosynthesis via salvage pathway; AMP from ADP: step 1/1.</text>
</comment>
<accession>A0ABY5V271</accession>
<dbReference type="HAMAP" id="MF_00235">
    <property type="entry name" value="Adenylate_kinase_Adk"/>
    <property type="match status" value="1"/>
</dbReference>
<dbReference type="PRINTS" id="PR00094">
    <property type="entry name" value="ADENYLTKNASE"/>
</dbReference>
<organism evidence="8 9">
    <name type="scientific">Alistipes ihumii AP11</name>
    <dbReference type="NCBI Taxonomy" id="1211813"/>
    <lineage>
        <taxon>Bacteria</taxon>
        <taxon>Pseudomonadati</taxon>
        <taxon>Bacteroidota</taxon>
        <taxon>Bacteroidia</taxon>
        <taxon>Bacteroidales</taxon>
        <taxon>Rikenellaceae</taxon>
        <taxon>Alistipes</taxon>
    </lineage>
</organism>
<feature type="binding site" evidence="5">
    <location>
        <position position="32"/>
    </location>
    <ligand>
        <name>AMP</name>
        <dbReference type="ChEBI" id="CHEBI:456215"/>
    </ligand>
</feature>
<dbReference type="Pfam" id="PF00406">
    <property type="entry name" value="ADK"/>
    <property type="match status" value="1"/>
</dbReference>
<evidence type="ECO:0000256" key="4">
    <source>
        <dbReference type="ARBA" id="ARBA00022777"/>
    </source>
</evidence>
<reference evidence="8" key="1">
    <citation type="journal article" date="2022" name="Cell">
        <title>Design, construction, and in vivo augmentation of a complex gut microbiome.</title>
        <authorList>
            <person name="Cheng A.G."/>
            <person name="Ho P.Y."/>
            <person name="Aranda-Diaz A."/>
            <person name="Jain S."/>
            <person name="Yu F.B."/>
            <person name="Meng X."/>
            <person name="Wang M."/>
            <person name="Iakiviak M."/>
            <person name="Nagashima K."/>
            <person name="Zhao A."/>
            <person name="Murugkar P."/>
            <person name="Patil A."/>
            <person name="Atabakhsh K."/>
            <person name="Weakley A."/>
            <person name="Yan J."/>
            <person name="Brumbaugh A.R."/>
            <person name="Higginbottom S."/>
            <person name="Dimas A."/>
            <person name="Shiver A.L."/>
            <person name="Deutschbauer A."/>
            <person name="Neff N."/>
            <person name="Sonnenburg J.L."/>
            <person name="Huang K.C."/>
            <person name="Fischbach M.A."/>
        </authorList>
    </citation>
    <scope>NUCLEOTIDE SEQUENCE</scope>
    <source>
        <strain evidence="8">AP11</strain>
    </source>
</reference>
<name>A0ABY5V271_9BACT</name>
<evidence type="ECO:0000256" key="1">
    <source>
        <dbReference type="ARBA" id="ARBA00022679"/>
    </source>
</evidence>
<feature type="binding site" evidence="5">
    <location>
        <position position="128"/>
    </location>
    <ligand>
        <name>ATP</name>
        <dbReference type="ChEBI" id="CHEBI:30616"/>
    </ligand>
</feature>
<feature type="binding site" evidence="5">
    <location>
        <begin position="11"/>
        <end position="16"/>
    </location>
    <ligand>
        <name>ATP</name>
        <dbReference type="ChEBI" id="CHEBI:30616"/>
    </ligand>
</feature>
<dbReference type="InterPro" id="IPR027417">
    <property type="entry name" value="P-loop_NTPase"/>
</dbReference>
<proteinExistence type="inferred from homology"/>
<sequence>MLNIVLFGPPGAGKGTQAARLIEKYGFHHISTGEVIREEIRQGSPLGLSVKGFIDKGQLAPDALVIDLIADYVSKHKESKGNIFDGFPRTTPQAEAFDKIMEQHGTPVNLMLALEVSDDELIDRLLKRGKESGRADDSCESVIRNRIDVYKAQTAVVADHYRRQGKFRAIRGIGSIEEIFRSICCQIDPLLEKPDAASVRVG</sequence>
<feature type="binding site" evidence="5">
    <location>
        <begin position="86"/>
        <end position="89"/>
    </location>
    <ligand>
        <name>AMP</name>
        <dbReference type="ChEBI" id="CHEBI:456215"/>
    </ligand>
</feature>
<dbReference type="CDD" id="cd01428">
    <property type="entry name" value="ADK"/>
    <property type="match status" value="1"/>
</dbReference>
<protein>
    <recommendedName>
        <fullName evidence="5 7">Adenylate kinase</fullName>
        <shortName evidence="5">AK</shortName>
        <ecNumber evidence="5 7">2.7.4.3</ecNumber>
    </recommendedName>
    <alternativeName>
        <fullName evidence="5">ATP-AMP transphosphorylase</fullName>
    </alternativeName>
    <alternativeName>
        <fullName evidence="5">ATP:AMP phosphotransferase</fullName>
    </alternativeName>
    <alternativeName>
        <fullName evidence="5">Adenylate monophosphate kinase</fullName>
    </alternativeName>
</protein>
<evidence type="ECO:0000313" key="8">
    <source>
        <dbReference type="EMBL" id="UWN57749.1"/>
    </source>
</evidence>
<keyword evidence="3 5" id="KW-0547">Nucleotide-binding</keyword>
<dbReference type="SUPFAM" id="SSF52540">
    <property type="entry name" value="P-loop containing nucleoside triphosphate hydrolases"/>
    <property type="match status" value="1"/>
</dbReference>
<comment type="domain">
    <text evidence="5">Consists of three domains, a large central CORE domain and two small peripheral domains, NMPbind and LID, which undergo movements during catalysis. The LID domain closes over the site of phosphoryl transfer upon ATP binding. Assembling and dissambling the active center during each catalytic cycle provides an effective means to prevent ATP hydrolysis.</text>
</comment>
<evidence type="ECO:0000256" key="3">
    <source>
        <dbReference type="ARBA" id="ARBA00022741"/>
    </source>
</evidence>
<comment type="subunit">
    <text evidence="5 7">Monomer.</text>
</comment>
<dbReference type="RefSeq" id="WP_019244822.1">
    <property type="nucleotide sequence ID" value="NZ_CAPH01000003.1"/>
</dbReference>
<keyword evidence="5" id="KW-0963">Cytoplasm</keyword>
<evidence type="ECO:0000313" key="9">
    <source>
        <dbReference type="Proteomes" id="UP001059295"/>
    </source>
</evidence>
<evidence type="ECO:0000256" key="6">
    <source>
        <dbReference type="RuleBase" id="RU003330"/>
    </source>
</evidence>
<dbReference type="GeneID" id="82890655"/>